<reference evidence="2 3" key="1">
    <citation type="submission" date="2019-11" db="EMBL/GenBank/DDBJ databases">
        <title>FDA dAtabase for Regulatory Grade micrObial Sequences (FDA-ARGOS): Supporting development and validation of Infectious Disease Dx tests.</title>
        <authorList>
            <person name="Kerrigan L."/>
            <person name="Long C."/>
            <person name="Tallon L."/>
            <person name="Sadzewicz L."/>
            <person name="Vavikolanu K."/>
            <person name="Mehta A."/>
            <person name="Aluvathingal J."/>
            <person name="Nadendla S."/>
            <person name="Yan Y."/>
            <person name="Sichtig H."/>
        </authorList>
    </citation>
    <scope>NUCLEOTIDE SEQUENCE [LARGE SCALE GENOMIC DNA]</scope>
    <source>
        <strain evidence="2 3">FDAARGOS_674</strain>
    </source>
</reference>
<sequence>MSNPATDGYGPDGIDGSAVGRRLGLTALGFGMGGLLTSWLAFVGGPIGVVAVILGITAIVKSVGAHSRVEKAGRQPRTGGAFGLGLIGVITGALAIAIAAALYVAALEVEEAQKKCEPLGITTVEYQDCMREETSRD</sequence>
<dbReference type="Proteomes" id="UP000426857">
    <property type="component" value="Chromosome"/>
</dbReference>
<evidence type="ECO:0000313" key="2">
    <source>
        <dbReference type="EMBL" id="QGS35472.1"/>
    </source>
</evidence>
<feature type="transmembrane region" description="Helical" evidence="1">
    <location>
        <begin position="39"/>
        <end position="60"/>
    </location>
</feature>
<dbReference type="EMBL" id="CP046322">
    <property type="protein sequence ID" value="QGS35472.1"/>
    <property type="molecule type" value="Genomic_DNA"/>
</dbReference>
<dbReference type="RefSeq" id="WP_155870500.1">
    <property type="nucleotide sequence ID" value="NZ_CP046322.1"/>
</dbReference>
<keyword evidence="1" id="KW-1133">Transmembrane helix</keyword>
<accession>A0A6B8TQ91</accession>
<feature type="transmembrane region" description="Helical" evidence="1">
    <location>
        <begin position="81"/>
        <end position="106"/>
    </location>
</feature>
<keyword evidence="1" id="KW-0472">Membrane</keyword>
<dbReference type="AlphaFoldDB" id="A0A6B8TQ91"/>
<name>A0A6B8TQ91_9CORY</name>
<gene>
    <name evidence="2" type="ORF">FOB82_11500</name>
</gene>
<evidence type="ECO:0000256" key="1">
    <source>
        <dbReference type="SAM" id="Phobius"/>
    </source>
</evidence>
<evidence type="ECO:0000313" key="3">
    <source>
        <dbReference type="Proteomes" id="UP000426857"/>
    </source>
</evidence>
<proteinExistence type="predicted"/>
<keyword evidence="1" id="KW-0812">Transmembrane</keyword>
<organism evidence="2 3">
    <name type="scientific">Corynebacterium xerosis</name>
    <dbReference type="NCBI Taxonomy" id="1725"/>
    <lineage>
        <taxon>Bacteria</taxon>
        <taxon>Bacillati</taxon>
        <taxon>Actinomycetota</taxon>
        <taxon>Actinomycetes</taxon>
        <taxon>Mycobacteriales</taxon>
        <taxon>Corynebacteriaceae</taxon>
        <taxon>Corynebacterium</taxon>
    </lineage>
</organism>
<protein>
    <recommendedName>
        <fullName evidence="4">DUF4190 domain-containing protein</fullName>
    </recommendedName>
</protein>
<dbReference type="KEGG" id="cxe:FOB82_11500"/>
<evidence type="ECO:0008006" key="4">
    <source>
        <dbReference type="Google" id="ProtNLM"/>
    </source>
</evidence>